<dbReference type="OrthoDB" id="2455195at2"/>
<protein>
    <submittedName>
        <fullName evidence="1">Spore coat protein</fullName>
    </submittedName>
</protein>
<evidence type="ECO:0000313" key="1">
    <source>
        <dbReference type="EMBL" id="KNE21824.1"/>
    </source>
</evidence>
<dbReference type="Proteomes" id="UP000036780">
    <property type="component" value="Unassembled WGS sequence"/>
</dbReference>
<dbReference type="AlphaFoldDB" id="A0A0L0QTC2"/>
<dbReference type="EMBL" id="LGTO01000004">
    <property type="protein sequence ID" value="KNE21824.1"/>
    <property type="molecule type" value="Genomic_DNA"/>
</dbReference>
<dbReference type="InterPro" id="IPR020108">
    <property type="entry name" value="Spore_coat_CotD"/>
</dbReference>
<name>A0A0L0QTC2_VIRPA</name>
<proteinExistence type="predicted"/>
<sequence length="130" mass="13941">MRHHHGNCCPPKQVVHPTKYNCVKQCSEDVVEHIHPSHTTVQNHHTTINKHVFPHSTSVQNTNSSVDVYGGSFNVPSQVGGAMAPGYGNGQVGGAMAPGYGNGQVGGAMAPGMGHGCHKPKHWQHPHKWC</sequence>
<dbReference type="PATRIC" id="fig|1473.5.peg.3561"/>
<keyword evidence="1" id="KW-0946">Virion</keyword>
<dbReference type="RefSeq" id="WP_050350102.1">
    <property type="nucleotide sequence ID" value="NZ_BOSN01000005.1"/>
</dbReference>
<evidence type="ECO:0000313" key="2">
    <source>
        <dbReference type="Proteomes" id="UP000036780"/>
    </source>
</evidence>
<keyword evidence="2" id="KW-1185">Reference proteome</keyword>
<organism evidence="1 2">
    <name type="scientific">Virgibacillus pantothenticus</name>
    <dbReference type="NCBI Taxonomy" id="1473"/>
    <lineage>
        <taxon>Bacteria</taxon>
        <taxon>Bacillati</taxon>
        <taxon>Bacillota</taxon>
        <taxon>Bacilli</taxon>
        <taxon>Bacillales</taxon>
        <taxon>Bacillaceae</taxon>
        <taxon>Virgibacillus</taxon>
    </lineage>
</organism>
<reference evidence="2" key="1">
    <citation type="submission" date="2015-07" db="EMBL/GenBank/DDBJ databases">
        <title>Fjat-10053 dsm26.</title>
        <authorList>
            <person name="Liu B."/>
            <person name="Wang J."/>
            <person name="Zhu Y."/>
            <person name="Liu G."/>
            <person name="Chen Q."/>
            <person name="Chen Z."/>
            <person name="Lan J."/>
            <person name="Che J."/>
            <person name="Ge C."/>
            <person name="Shi H."/>
            <person name="Pan Z."/>
            <person name="Liu X."/>
        </authorList>
    </citation>
    <scope>NUCLEOTIDE SEQUENCE [LARGE SCALE GENOMIC DNA]</scope>
    <source>
        <strain evidence="2">DSM 26</strain>
    </source>
</reference>
<accession>A0A0L0QTC2</accession>
<dbReference type="GeneID" id="66869543"/>
<keyword evidence="1" id="KW-0167">Capsid protein</keyword>
<gene>
    <name evidence="1" type="ORF">AFK71_03165</name>
</gene>
<dbReference type="Pfam" id="PF11122">
    <property type="entry name" value="Spore-coat_CotD"/>
    <property type="match status" value="1"/>
</dbReference>
<comment type="caution">
    <text evidence="1">The sequence shown here is derived from an EMBL/GenBank/DDBJ whole genome shotgun (WGS) entry which is preliminary data.</text>
</comment>